<name>A0A268P0A1_SHOCL</name>
<dbReference type="SUPFAM" id="SSF50969">
    <property type="entry name" value="YVTN repeat-like/Quinoprotein amine dehydrogenase"/>
    <property type="match status" value="1"/>
</dbReference>
<dbReference type="AlphaFoldDB" id="A0A268P0A1"/>
<dbReference type="EMBL" id="NPCC01000012">
    <property type="protein sequence ID" value="PAE88735.1"/>
    <property type="molecule type" value="Genomic_DNA"/>
</dbReference>
<dbReference type="Proteomes" id="UP000216207">
    <property type="component" value="Unassembled WGS sequence"/>
</dbReference>
<dbReference type="RefSeq" id="WP_095326558.1">
    <property type="nucleotide sequence ID" value="NZ_NPCC01000012.1"/>
</dbReference>
<dbReference type="Gene3D" id="2.130.10.10">
    <property type="entry name" value="YVTN repeat-like/Quinoprotein amine dehydrogenase"/>
    <property type="match status" value="1"/>
</dbReference>
<dbReference type="InterPro" id="IPR051200">
    <property type="entry name" value="Host-pathogen_enzymatic-act"/>
</dbReference>
<proteinExistence type="predicted"/>
<evidence type="ECO:0008006" key="3">
    <source>
        <dbReference type="Google" id="ProtNLM"/>
    </source>
</evidence>
<reference evidence="1 2" key="1">
    <citation type="submission" date="2017-07" db="EMBL/GenBank/DDBJ databases">
        <title>Isolation and whole genome analysis of endospore-forming bacteria from heroin.</title>
        <authorList>
            <person name="Kalinowski J."/>
            <person name="Ahrens B."/>
            <person name="Al-Dilaimi A."/>
            <person name="Winkler A."/>
            <person name="Wibberg D."/>
            <person name="Schleenbecker U."/>
            <person name="Ruckert C."/>
            <person name="Wolfel R."/>
            <person name="Grass G."/>
        </authorList>
    </citation>
    <scope>NUCLEOTIDE SEQUENCE [LARGE SCALE GENOMIC DNA]</scope>
    <source>
        <strain evidence="1 2">7539</strain>
    </source>
</reference>
<dbReference type="PANTHER" id="PTHR47197:SF3">
    <property type="entry name" value="DIHYDRO-HEME D1 DEHYDROGENASE"/>
    <property type="match status" value="1"/>
</dbReference>
<comment type="caution">
    <text evidence="1">The sequence shown here is derived from an EMBL/GenBank/DDBJ whole genome shotgun (WGS) entry which is preliminary data.</text>
</comment>
<sequence>MNWKAVMLVASFCFLFAGCDQKALPLPDGNEPYAVVTHLKEPALAFLESGHKRLVRTEKIDEPWSEMVPIDSGRMVALAQTGTTLLAIDTNSGAVDELAQFDEALTAVTALPGRDAVAVADTENREVKLVSVEHGDVMEAFALDGSPSELLADESGLLFVLCADQSNVFVFDLETMEQVNSFPVSERPAGLFFDGELLWTGGHGPTGNLNSAIRGYEVASGEVKAEVEVGLMPIAITGSREENELYVVSHGDHHVYKVNRATQTVVAKAEVGQNPNYIYLFGNELLVSNFDSDTLSVLQKDPFELTDEVSVGTGPYAISVAPGREEDGS</sequence>
<organism evidence="1 2">
    <name type="scientific">Shouchella clausii</name>
    <name type="common">Alkalihalobacillus clausii</name>
    <dbReference type="NCBI Taxonomy" id="79880"/>
    <lineage>
        <taxon>Bacteria</taxon>
        <taxon>Bacillati</taxon>
        <taxon>Bacillota</taxon>
        <taxon>Bacilli</taxon>
        <taxon>Bacillales</taxon>
        <taxon>Bacillaceae</taxon>
        <taxon>Shouchella</taxon>
    </lineage>
</organism>
<dbReference type="PANTHER" id="PTHR47197">
    <property type="entry name" value="PROTEIN NIRF"/>
    <property type="match status" value="1"/>
</dbReference>
<accession>A0A268P0A1</accession>
<evidence type="ECO:0000313" key="1">
    <source>
        <dbReference type="EMBL" id="PAE88735.1"/>
    </source>
</evidence>
<dbReference type="PROSITE" id="PS51257">
    <property type="entry name" value="PROKAR_LIPOPROTEIN"/>
    <property type="match status" value="1"/>
</dbReference>
<protein>
    <recommendedName>
        <fullName evidence="3">Lipoprotein</fullName>
    </recommendedName>
</protein>
<dbReference type="InterPro" id="IPR015943">
    <property type="entry name" value="WD40/YVTN_repeat-like_dom_sf"/>
</dbReference>
<evidence type="ECO:0000313" key="2">
    <source>
        <dbReference type="Proteomes" id="UP000216207"/>
    </source>
</evidence>
<dbReference type="InterPro" id="IPR011044">
    <property type="entry name" value="Quino_amine_DH_bsu"/>
</dbReference>
<gene>
    <name evidence="1" type="ORF">CHH72_10165</name>
</gene>